<sequence>MKRLSLVALLLVACSAVAAHADNDIYTNMLKQRRGDDALHVDTAFCDAQFGAPQNGTPTSRRYKSCMRARGWRFSRTIREPRRRDDGYPDPDNPGLVCHDFTIGGITGSSCSNF</sequence>
<dbReference type="RefSeq" id="WP_166214856.1">
    <property type="nucleotide sequence ID" value="NZ_CP088285.1"/>
</dbReference>
<evidence type="ECO:0000313" key="2">
    <source>
        <dbReference type="EMBL" id="NVI47845.1"/>
    </source>
</evidence>
<accession>A0A973W633</accession>
<feature type="chain" id="PRO_5037861608" description="Beta/gamma crystallin 'Greek key' domain-containing protein" evidence="1">
    <location>
        <begin position="22"/>
        <end position="114"/>
    </location>
</feature>
<protein>
    <recommendedName>
        <fullName evidence="5">Beta/gamma crystallin 'Greek key' domain-containing protein</fullName>
    </recommendedName>
</protein>
<evidence type="ECO:0008006" key="5">
    <source>
        <dbReference type="Google" id="ProtNLM"/>
    </source>
</evidence>
<keyword evidence="4" id="KW-1185">Reference proteome</keyword>
<evidence type="ECO:0000313" key="3">
    <source>
        <dbReference type="EMBL" id="WXC82402.1"/>
    </source>
</evidence>
<reference evidence="3" key="2">
    <citation type="journal article" date="2021" name="Int. J. Syst. Evol. Microbiol.">
        <title>Bradyrhizobium septentrionale sp. nov. (sv. septentrionale) and Bradyrhizobium quebecense sp. nov. (sv. septentrionale) associated with legumes native to Canada possess rearranged symbiosis genes and numerous insertion sequences.</title>
        <authorList>
            <person name="Bromfield E.S.P."/>
            <person name="Cloutier S."/>
        </authorList>
    </citation>
    <scope>NUCLEOTIDE SEQUENCE</scope>
    <source>
        <strain evidence="3">5S5</strain>
    </source>
</reference>
<gene>
    <name evidence="2" type="ORF">HAP48_033810</name>
    <name evidence="3" type="ORF">WDK88_12885</name>
</gene>
<feature type="signal peptide" evidence="1">
    <location>
        <begin position="1"/>
        <end position="21"/>
    </location>
</feature>
<organism evidence="2">
    <name type="scientific">Bradyrhizobium septentrionale</name>
    <dbReference type="NCBI Taxonomy" id="1404411"/>
    <lineage>
        <taxon>Bacteria</taxon>
        <taxon>Pseudomonadati</taxon>
        <taxon>Pseudomonadota</taxon>
        <taxon>Alphaproteobacteria</taxon>
        <taxon>Hyphomicrobiales</taxon>
        <taxon>Nitrobacteraceae</taxon>
        <taxon>Bradyrhizobium</taxon>
    </lineage>
</organism>
<keyword evidence="1" id="KW-0732">Signal</keyword>
<evidence type="ECO:0000256" key="1">
    <source>
        <dbReference type="SAM" id="SignalP"/>
    </source>
</evidence>
<reference evidence="3" key="3">
    <citation type="submission" date="2024-03" db="EMBL/GenBank/DDBJ databases">
        <authorList>
            <person name="Bromfield E.S.P."/>
            <person name="Cloutier S."/>
        </authorList>
    </citation>
    <scope>NUCLEOTIDE SEQUENCE</scope>
    <source>
        <strain evidence="3">5S5</strain>
    </source>
</reference>
<dbReference type="Proteomes" id="UP001432046">
    <property type="component" value="Chromosome"/>
</dbReference>
<dbReference type="EMBL" id="JAAOLE020000001">
    <property type="protein sequence ID" value="NVI47845.1"/>
    <property type="molecule type" value="Genomic_DNA"/>
</dbReference>
<dbReference type="AlphaFoldDB" id="A0A973W633"/>
<name>A0A973W633_9BRAD</name>
<dbReference type="EMBL" id="CP147711">
    <property type="protein sequence ID" value="WXC82402.1"/>
    <property type="molecule type" value="Genomic_DNA"/>
</dbReference>
<proteinExistence type="predicted"/>
<evidence type="ECO:0000313" key="4">
    <source>
        <dbReference type="Proteomes" id="UP001432046"/>
    </source>
</evidence>
<reference evidence="2" key="1">
    <citation type="submission" date="2020-06" db="EMBL/GenBank/DDBJ databases">
        <title>Whole Genome Sequence of Bradyrhizobium sp. Strain 1S1.</title>
        <authorList>
            <person name="Bromfield E.S.P."/>
            <person name="Cloutier S."/>
        </authorList>
    </citation>
    <scope>NUCLEOTIDE SEQUENCE [LARGE SCALE GENOMIC DNA]</scope>
    <source>
        <strain evidence="2">1S1</strain>
    </source>
</reference>